<dbReference type="EMBL" id="BMRE01000063">
    <property type="protein sequence ID" value="GGU77390.1"/>
    <property type="molecule type" value="Genomic_DNA"/>
</dbReference>
<evidence type="ECO:0000313" key="8">
    <source>
        <dbReference type="Proteomes" id="UP000649573"/>
    </source>
</evidence>
<protein>
    <submittedName>
        <fullName evidence="7">Glucosyltransferase</fullName>
    </submittedName>
</protein>
<keyword evidence="1" id="KW-0328">Glycosyltransferase</keyword>
<evidence type="ECO:0000259" key="5">
    <source>
        <dbReference type="Pfam" id="PF00534"/>
    </source>
</evidence>
<dbReference type="InterPro" id="IPR028098">
    <property type="entry name" value="Glyco_trans_4-like_N"/>
</dbReference>
<feature type="chain" id="PRO_5047439534" evidence="4">
    <location>
        <begin position="20"/>
        <end position="663"/>
    </location>
</feature>
<evidence type="ECO:0000256" key="1">
    <source>
        <dbReference type="ARBA" id="ARBA00022676"/>
    </source>
</evidence>
<evidence type="ECO:0000259" key="6">
    <source>
        <dbReference type="Pfam" id="PF13439"/>
    </source>
</evidence>
<feature type="signal peptide" evidence="4">
    <location>
        <begin position="1"/>
        <end position="19"/>
    </location>
</feature>
<evidence type="ECO:0000256" key="2">
    <source>
        <dbReference type="ARBA" id="ARBA00022679"/>
    </source>
</evidence>
<dbReference type="PANTHER" id="PTHR45947">
    <property type="entry name" value="SULFOQUINOVOSYL TRANSFERASE SQD2"/>
    <property type="match status" value="1"/>
</dbReference>
<sequence length="663" mass="69924">MTLLAIALAVLGAVCFALAARLQHDAVAETGARVGVLRQPRWLGGLALLIAGAGVHAVALGMAPLTVVQPIGVLAIGMTALLDRRFRELPAILITTVGVGAFVFLASGSATATQVAPDAELTAGFVVLGAIAVPGVIAALTTNARIRAVAFASAGGVAYGYVSVLMRAVSQSVQQGGFGLSHVASVLGIALSLAVGGWLVQHAYAGGPPHLAVACLTVVDPLVAVGIGAFLLGEAAHLSPWTGAALIACALAAASGVFALARQPQLVPNTRSELPVNTSSALRVVIAADTFPPDVNGAARFAQRLAIGLASRGHDVHVIAPDSPRATEIDGVTVHRLRSHRLPFYPDFRFCLPWQASKEADELIKSLKPDVVHVQAHFVVGRFVLNSAVAQGIPTLATNHFMPENLFSHAHVPAFLQGLSRKWAYRDLARVFGRADIVTAPTPRAVQLLHDSGFPERAVPVSCGIDISRYQRSVTRNDRPTALFVGRLDEEKRVDEFLRALARVPGAYGEIVGDGTCRAEWELLARDLEITDRVKFHGFVSEDDLLDAYARCDLFVMPGVAELQSLATMEAMAAGKPVIAANAMALPHLVHTGRNGWLFEPGDVNQLAQRLHTLVHDAPMRARIGAASSEIISHHALAATLERFEALYARAMGRPAPVIALAA</sequence>
<keyword evidence="3" id="KW-0812">Transmembrane</keyword>
<dbReference type="PANTHER" id="PTHR45947:SF3">
    <property type="entry name" value="SULFOQUINOVOSYL TRANSFERASE SQD2"/>
    <property type="match status" value="1"/>
</dbReference>
<keyword evidence="8" id="KW-1185">Reference proteome</keyword>
<dbReference type="Pfam" id="PF00534">
    <property type="entry name" value="Glycos_transf_1"/>
    <property type="match status" value="1"/>
</dbReference>
<evidence type="ECO:0000256" key="4">
    <source>
        <dbReference type="SAM" id="SignalP"/>
    </source>
</evidence>
<dbReference type="InterPro" id="IPR050194">
    <property type="entry name" value="Glycosyltransferase_grp1"/>
</dbReference>
<evidence type="ECO:0000256" key="3">
    <source>
        <dbReference type="SAM" id="Phobius"/>
    </source>
</evidence>
<comment type="caution">
    <text evidence="7">The sequence shown here is derived from an EMBL/GenBank/DDBJ whole genome shotgun (WGS) entry which is preliminary data.</text>
</comment>
<keyword evidence="2" id="KW-0808">Transferase</keyword>
<dbReference type="Gene3D" id="3.40.50.2000">
    <property type="entry name" value="Glycogen Phosphorylase B"/>
    <property type="match status" value="2"/>
</dbReference>
<proteinExistence type="predicted"/>
<name>A0ABQ2VB55_9PSEU</name>
<keyword evidence="3" id="KW-1133">Transmembrane helix</keyword>
<dbReference type="Pfam" id="PF13439">
    <property type="entry name" value="Glyco_transf_4"/>
    <property type="match status" value="1"/>
</dbReference>
<dbReference type="Proteomes" id="UP000649573">
    <property type="component" value="Unassembled WGS sequence"/>
</dbReference>
<keyword evidence="3" id="KW-0472">Membrane</keyword>
<reference evidence="8" key="1">
    <citation type="journal article" date="2019" name="Int. J. Syst. Evol. Microbiol.">
        <title>The Global Catalogue of Microorganisms (GCM) 10K type strain sequencing project: providing services to taxonomists for standard genome sequencing and annotation.</title>
        <authorList>
            <consortium name="The Broad Institute Genomics Platform"/>
            <consortium name="The Broad Institute Genome Sequencing Center for Infectious Disease"/>
            <person name="Wu L."/>
            <person name="Ma J."/>
        </authorList>
    </citation>
    <scope>NUCLEOTIDE SEQUENCE [LARGE SCALE GENOMIC DNA]</scope>
    <source>
        <strain evidence="8">JCM 3296</strain>
    </source>
</reference>
<organism evidence="7 8">
    <name type="scientific">Lentzea flava</name>
    <dbReference type="NCBI Taxonomy" id="103732"/>
    <lineage>
        <taxon>Bacteria</taxon>
        <taxon>Bacillati</taxon>
        <taxon>Actinomycetota</taxon>
        <taxon>Actinomycetes</taxon>
        <taxon>Pseudonocardiales</taxon>
        <taxon>Pseudonocardiaceae</taxon>
        <taxon>Lentzea</taxon>
    </lineage>
</organism>
<feature type="transmembrane region" description="Helical" evidence="3">
    <location>
        <begin position="178"/>
        <end position="199"/>
    </location>
</feature>
<feature type="domain" description="Glycosyltransferase subfamily 4-like N-terminal" evidence="6">
    <location>
        <begin position="295"/>
        <end position="469"/>
    </location>
</feature>
<feature type="transmembrane region" description="Helical" evidence="3">
    <location>
        <begin position="43"/>
        <end position="68"/>
    </location>
</feature>
<feature type="transmembrane region" description="Helical" evidence="3">
    <location>
        <begin position="238"/>
        <end position="261"/>
    </location>
</feature>
<gene>
    <name evidence="7" type="ORF">GCM10010178_80660</name>
</gene>
<feature type="domain" description="Glycosyl transferase family 1" evidence="5">
    <location>
        <begin position="474"/>
        <end position="627"/>
    </location>
</feature>
<keyword evidence="4" id="KW-0732">Signal</keyword>
<evidence type="ECO:0000313" key="7">
    <source>
        <dbReference type="EMBL" id="GGU77390.1"/>
    </source>
</evidence>
<accession>A0ABQ2VB55</accession>
<dbReference type="InterPro" id="IPR001296">
    <property type="entry name" value="Glyco_trans_1"/>
</dbReference>
<dbReference type="RefSeq" id="WP_189259058.1">
    <property type="nucleotide sequence ID" value="NZ_BMRE01000063.1"/>
</dbReference>
<feature type="transmembrane region" description="Helical" evidence="3">
    <location>
        <begin position="121"/>
        <end position="141"/>
    </location>
</feature>
<feature type="transmembrane region" description="Helical" evidence="3">
    <location>
        <begin position="211"/>
        <end position="232"/>
    </location>
</feature>
<feature type="transmembrane region" description="Helical" evidence="3">
    <location>
        <begin position="89"/>
        <end position="109"/>
    </location>
</feature>
<dbReference type="SUPFAM" id="SSF53756">
    <property type="entry name" value="UDP-Glycosyltransferase/glycogen phosphorylase"/>
    <property type="match status" value="1"/>
</dbReference>